<evidence type="ECO:0000313" key="3">
    <source>
        <dbReference type="Proteomes" id="UP001066276"/>
    </source>
</evidence>
<name>A0AAV7RQN4_PLEWA</name>
<sequence>MRGPGLHELLHVRNVQAATCFIAKDQSSCSEDATPLWVLFWERYGLPRSRGSRGPVSLGSGSGADRGRHLGWPQSFHSSLSGLITAERMHYGHMCSYSCRKAGESDSSDSDQDEAPCPRKKKHQDRGSDPGPSPPKVLTFDPTEIVHPRSTNWVPLPEVVTYVQSHFRQGFDKEVRVRLRSECPHPNLAGEV</sequence>
<dbReference type="EMBL" id="JANPWB010000009">
    <property type="protein sequence ID" value="KAJ1154283.1"/>
    <property type="molecule type" value="Genomic_DNA"/>
</dbReference>
<feature type="region of interest" description="Disordered" evidence="1">
    <location>
        <begin position="102"/>
        <end position="141"/>
    </location>
</feature>
<proteinExistence type="predicted"/>
<evidence type="ECO:0000313" key="2">
    <source>
        <dbReference type="EMBL" id="KAJ1154283.1"/>
    </source>
</evidence>
<comment type="caution">
    <text evidence="2">The sequence shown here is derived from an EMBL/GenBank/DDBJ whole genome shotgun (WGS) entry which is preliminary data.</text>
</comment>
<accession>A0AAV7RQN4</accession>
<gene>
    <name evidence="2" type="ORF">NDU88_007036</name>
</gene>
<protein>
    <submittedName>
        <fullName evidence="2">Uncharacterized protein</fullName>
    </submittedName>
</protein>
<keyword evidence="3" id="KW-1185">Reference proteome</keyword>
<dbReference type="AlphaFoldDB" id="A0AAV7RQN4"/>
<dbReference type="Proteomes" id="UP001066276">
    <property type="component" value="Chromosome 5"/>
</dbReference>
<organism evidence="2 3">
    <name type="scientific">Pleurodeles waltl</name>
    <name type="common">Iberian ribbed newt</name>
    <dbReference type="NCBI Taxonomy" id="8319"/>
    <lineage>
        <taxon>Eukaryota</taxon>
        <taxon>Metazoa</taxon>
        <taxon>Chordata</taxon>
        <taxon>Craniata</taxon>
        <taxon>Vertebrata</taxon>
        <taxon>Euteleostomi</taxon>
        <taxon>Amphibia</taxon>
        <taxon>Batrachia</taxon>
        <taxon>Caudata</taxon>
        <taxon>Salamandroidea</taxon>
        <taxon>Salamandridae</taxon>
        <taxon>Pleurodelinae</taxon>
        <taxon>Pleurodeles</taxon>
    </lineage>
</organism>
<evidence type="ECO:0000256" key="1">
    <source>
        <dbReference type="SAM" id="MobiDB-lite"/>
    </source>
</evidence>
<reference evidence="2" key="1">
    <citation type="journal article" date="2022" name="bioRxiv">
        <title>Sequencing and chromosome-scale assembly of the giantPleurodeles waltlgenome.</title>
        <authorList>
            <person name="Brown T."/>
            <person name="Elewa A."/>
            <person name="Iarovenko S."/>
            <person name="Subramanian E."/>
            <person name="Araus A.J."/>
            <person name="Petzold A."/>
            <person name="Susuki M."/>
            <person name="Suzuki K.-i.T."/>
            <person name="Hayashi T."/>
            <person name="Toyoda A."/>
            <person name="Oliveira C."/>
            <person name="Osipova E."/>
            <person name="Leigh N.D."/>
            <person name="Simon A."/>
            <person name="Yun M.H."/>
        </authorList>
    </citation>
    <scope>NUCLEOTIDE SEQUENCE</scope>
    <source>
        <strain evidence="2">20211129_DDA</strain>
        <tissue evidence="2">Liver</tissue>
    </source>
</reference>